<dbReference type="InterPro" id="IPR013530">
    <property type="entry name" value="PAD_C"/>
</dbReference>
<dbReference type="GO" id="GO:0140794">
    <property type="term" value="F:histone arginine deiminase activity"/>
    <property type="evidence" value="ECO:0007669"/>
    <property type="project" value="TreeGrafter"/>
</dbReference>
<dbReference type="Pfam" id="PF08526">
    <property type="entry name" value="PAD_N"/>
    <property type="match status" value="1"/>
</dbReference>
<dbReference type="GO" id="GO:0005737">
    <property type="term" value="C:cytoplasm"/>
    <property type="evidence" value="ECO:0007669"/>
    <property type="project" value="InterPro"/>
</dbReference>
<evidence type="ECO:0000313" key="4">
    <source>
        <dbReference type="EMBL" id="OXB59655.1"/>
    </source>
</evidence>
<evidence type="ECO:0000259" key="2">
    <source>
        <dbReference type="Pfam" id="PF08526"/>
    </source>
</evidence>
<dbReference type="STRING" id="9009.A0A226MWE9"/>
<dbReference type="OrthoDB" id="5102063at2759"/>
<dbReference type="InterPro" id="IPR013732">
    <property type="entry name" value="PAD_N"/>
</dbReference>
<dbReference type="GO" id="GO:0005634">
    <property type="term" value="C:nucleus"/>
    <property type="evidence" value="ECO:0007669"/>
    <property type="project" value="TreeGrafter"/>
</dbReference>
<dbReference type="Proteomes" id="UP000198323">
    <property type="component" value="Unassembled WGS sequence"/>
</dbReference>
<sequence>MLQERTLRLQPGSRIHALCVLGTHIATDVYGEEIWVFQVIVIFYAEGGQPIDQARVFLTGIDLLDMSRMMLRMEGPLHLPRGYEIVLYVHMSDADKVGVFHVQNPFFGQHYVHVLGRRKLCHIVKYSGGAAELEFFVEGLQFPDESFPGLISIHVSLLETLAEGIPLSPIFTDTVVFRVAPWIMMPNTLAPENVFVCSVKDNYLYIKEIKNLVNKAGCDLKVCFGYINRGDRWMQDEIEFGYTQAPHKSFTVVLDSPQDTGLEQFPIKELLQVQAPVELFSDWLAMGHVNEFVNFVPSPDAKRFRMLMASPAACYKLFRQKQKEGLGEATMFKGKQAAGSLGRNVQIPARRCIDWNRDILKKELGLTEEDIIDLPALFKLDKGKAKPYFPNMVPMLVLSTELGIPKPFGPHVGGECCLELHVRGLLEPLGLRCRFLEDISSYHGRLGEVHCGANVHRRPSAFRWWHVTP</sequence>
<dbReference type="EMBL" id="MCFN01000376">
    <property type="protein sequence ID" value="OXB59655.1"/>
    <property type="molecule type" value="Genomic_DNA"/>
</dbReference>
<evidence type="ECO:0000259" key="3">
    <source>
        <dbReference type="Pfam" id="PF08527"/>
    </source>
</evidence>
<organism evidence="4 5">
    <name type="scientific">Callipepla squamata</name>
    <name type="common">Scaled quail</name>
    <dbReference type="NCBI Taxonomy" id="9009"/>
    <lineage>
        <taxon>Eukaryota</taxon>
        <taxon>Metazoa</taxon>
        <taxon>Chordata</taxon>
        <taxon>Craniata</taxon>
        <taxon>Vertebrata</taxon>
        <taxon>Euteleostomi</taxon>
        <taxon>Archelosauria</taxon>
        <taxon>Archosauria</taxon>
        <taxon>Dinosauria</taxon>
        <taxon>Saurischia</taxon>
        <taxon>Theropoda</taxon>
        <taxon>Coelurosauria</taxon>
        <taxon>Aves</taxon>
        <taxon>Neognathae</taxon>
        <taxon>Galloanserae</taxon>
        <taxon>Galliformes</taxon>
        <taxon>Odontophoridae</taxon>
        <taxon>Callipepla</taxon>
    </lineage>
</organism>
<dbReference type="Pfam" id="PF03068">
    <property type="entry name" value="PAD"/>
    <property type="match status" value="1"/>
</dbReference>
<dbReference type="InterPro" id="IPR004303">
    <property type="entry name" value="PAD"/>
</dbReference>
<feature type="domain" description="Protein-arginine deiminase (PAD) central" evidence="3">
    <location>
        <begin position="61"/>
        <end position="159"/>
    </location>
</feature>
<feature type="domain" description="Protein-arginine deiminase (PAD) N-terminal" evidence="2">
    <location>
        <begin position="1"/>
        <end position="31"/>
    </location>
</feature>
<evidence type="ECO:0008006" key="6">
    <source>
        <dbReference type="Google" id="ProtNLM"/>
    </source>
</evidence>
<dbReference type="InterPro" id="IPR013733">
    <property type="entry name" value="Prot_Arg_deaminase_cen_dom"/>
</dbReference>
<dbReference type="SUPFAM" id="SSF55909">
    <property type="entry name" value="Pentein"/>
    <property type="match status" value="1"/>
</dbReference>
<dbReference type="SUPFAM" id="SSF110083">
    <property type="entry name" value="Peptidylarginine deiminase Pad4, middle domain"/>
    <property type="match status" value="1"/>
</dbReference>
<dbReference type="Gene3D" id="2.60.40.1700">
    <property type="entry name" value="Protein-arginine deiminase, central domain"/>
    <property type="match status" value="1"/>
</dbReference>
<dbReference type="InterPro" id="IPR036556">
    <property type="entry name" value="PAD_central_sf"/>
</dbReference>
<evidence type="ECO:0000313" key="5">
    <source>
        <dbReference type="Proteomes" id="UP000198323"/>
    </source>
</evidence>
<dbReference type="AlphaFoldDB" id="A0A226MWE9"/>
<reference evidence="4 5" key="1">
    <citation type="submission" date="2016-07" db="EMBL/GenBank/DDBJ databases">
        <title>Disparate Historic Effective Population Sizes Predicted by Modern Levels of Genome Diversity for the Scaled Quail (Callipepla squamata) and the Northern Bobwhite (Colinus virginianus): Inferences from First and Second Generation Draft Genome Assemblies for Sympatric New World Quail.</title>
        <authorList>
            <person name="Oldeschulte D.L."/>
            <person name="Halley Y.A."/>
            <person name="Bhattarai E.K."/>
            <person name="Brashear W.A."/>
            <person name="Hill J."/>
            <person name="Metz R.P."/>
            <person name="Johnson C.D."/>
            <person name="Rollins D."/>
            <person name="Peterson M.J."/>
            <person name="Bickhart D.M."/>
            <person name="Decker J.E."/>
            <person name="Seabury C.M."/>
        </authorList>
    </citation>
    <scope>NUCLEOTIDE SEQUENCE [LARGE SCALE GENOMIC DNA]</scope>
    <source>
        <strain evidence="4 5">Texas</strain>
        <tissue evidence="4">Leg muscle</tissue>
    </source>
</reference>
<accession>A0A226MWE9</accession>
<dbReference type="Pfam" id="PF08527">
    <property type="entry name" value="PAD_M"/>
    <property type="match status" value="1"/>
</dbReference>
<feature type="domain" description="Protein-arginine deiminase C-terminal" evidence="1">
    <location>
        <begin position="272"/>
        <end position="466"/>
    </location>
</feature>
<proteinExistence type="predicted"/>
<protein>
    <recommendedName>
        <fullName evidence="6">Protein-arginine deiminase C-terminal domain-containing protein</fullName>
    </recommendedName>
</protein>
<keyword evidence="5" id="KW-1185">Reference proteome</keyword>
<gene>
    <name evidence="4" type="ORF">ASZ78_004983</name>
</gene>
<dbReference type="PANTHER" id="PTHR10837">
    <property type="entry name" value="PEPTIDYLARGININE DEIMINASE"/>
    <property type="match status" value="1"/>
</dbReference>
<dbReference type="FunFam" id="2.60.40.1700:FF:000001">
    <property type="entry name" value="Protein-arginine deiminase type-2"/>
    <property type="match status" value="1"/>
</dbReference>
<dbReference type="Gene3D" id="3.75.10.10">
    <property type="entry name" value="L-arginine/glycine Amidinotransferase, Chain A"/>
    <property type="match status" value="2"/>
</dbReference>
<comment type="caution">
    <text evidence="4">The sequence shown here is derived from an EMBL/GenBank/DDBJ whole genome shotgun (WGS) entry which is preliminary data.</text>
</comment>
<dbReference type="GO" id="GO:0005509">
    <property type="term" value="F:calcium ion binding"/>
    <property type="evidence" value="ECO:0007669"/>
    <property type="project" value="InterPro"/>
</dbReference>
<dbReference type="PANTHER" id="PTHR10837:SF12">
    <property type="entry name" value="PROTEIN-ARGININE DEIMINASE TYPE-2"/>
    <property type="match status" value="1"/>
</dbReference>
<name>A0A226MWE9_CALSU</name>
<evidence type="ECO:0000259" key="1">
    <source>
        <dbReference type="Pfam" id="PF03068"/>
    </source>
</evidence>